<dbReference type="EMBL" id="QXFV01000195">
    <property type="protein sequence ID" value="KAE9046192.1"/>
    <property type="molecule type" value="Genomic_DNA"/>
</dbReference>
<dbReference type="Proteomes" id="UP000435112">
    <property type="component" value="Unassembled WGS sequence"/>
</dbReference>
<evidence type="ECO:0000313" key="4">
    <source>
        <dbReference type="EMBL" id="KAE9354981.1"/>
    </source>
</evidence>
<evidence type="ECO:0000313" key="5">
    <source>
        <dbReference type="Proteomes" id="UP000429607"/>
    </source>
</evidence>
<dbReference type="Proteomes" id="UP000429607">
    <property type="component" value="Unassembled WGS sequence"/>
</dbReference>
<keyword evidence="1" id="KW-0732">Signal</keyword>
<gene>
    <name evidence="3" type="ORF">PR001_g4673</name>
    <name evidence="2" type="ORF">PR002_g7319</name>
    <name evidence="4" type="ORF">PR003_g3061</name>
</gene>
<evidence type="ECO:0008006" key="8">
    <source>
        <dbReference type="Google" id="ProtNLM"/>
    </source>
</evidence>
<keyword evidence="6" id="KW-1185">Reference proteome</keyword>
<dbReference type="EMBL" id="QXFU01000347">
    <property type="protein sequence ID" value="KAE9035955.1"/>
    <property type="molecule type" value="Genomic_DNA"/>
</dbReference>
<name>A0A6A4FYR3_9STRA</name>
<organism evidence="4 6">
    <name type="scientific">Phytophthora rubi</name>
    <dbReference type="NCBI Taxonomy" id="129364"/>
    <lineage>
        <taxon>Eukaryota</taxon>
        <taxon>Sar</taxon>
        <taxon>Stramenopiles</taxon>
        <taxon>Oomycota</taxon>
        <taxon>Peronosporomycetes</taxon>
        <taxon>Peronosporales</taxon>
        <taxon>Peronosporaceae</taxon>
        <taxon>Phytophthora</taxon>
    </lineage>
</organism>
<evidence type="ECO:0000313" key="6">
    <source>
        <dbReference type="Proteomes" id="UP000434957"/>
    </source>
</evidence>
<feature type="chain" id="PRO_5036381413" description="Secreted protein" evidence="1">
    <location>
        <begin position="22"/>
        <end position="68"/>
    </location>
</feature>
<evidence type="ECO:0000313" key="3">
    <source>
        <dbReference type="EMBL" id="KAE9046192.1"/>
    </source>
</evidence>
<feature type="signal peptide" evidence="1">
    <location>
        <begin position="1"/>
        <end position="21"/>
    </location>
</feature>
<accession>A0A6A4FYR3</accession>
<evidence type="ECO:0000256" key="1">
    <source>
        <dbReference type="SAM" id="SignalP"/>
    </source>
</evidence>
<evidence type="ECO:0000313" key="2">
    <source>
        <dbReference type="EMBL" id="KAE9035955.1"/>
    </source>
</evidence>
<comment type="caution">
    <text evidence="4">The sequence shown here is derived from an EMBL/GenBank/DDBJ whole genome shotgun (WGS) entry which is preliminary data.</text>
</comment>
<proteinExistence type="predicted"/>
<reference evidence="4 6" key="1">
    <citation type="submission" date="2018-08" db="EMBL/GenBank/DDBJ databases">
        <title>Genomic investigation of the strawberry pathogen Phytophthora fragariae indicates pathogenicity is determined by transcriptional variation in three key races.</title>
        <authorList>
            <person name="Adams T.M."/>
            <person name="Armitage A.D."/>
            <person name="Sobczyk M.K."/>
            <person name="Bates H.J."/>
            <person name="Dunwell J.M."/>
            <person name="Nellist C.F."/>
            <person name="Harrison R.J."/>
        </authorList>
    </citation>
    <scope>NUCLEOTIDE SEQUENCE [LARGE SCALE GENOMIC DNA]</scope>
    <source>
        <strain evidence="3 5">SCRP249</strain>
        <strain evidence="2 7">SCRP324</strain>
        <strain evidence="4 6">SCRP333</strain>
    </source>
</reference>
<dbReference type="Proteomes" id="UP000434957">
    <property type="component" value="Unassembled WGS sequence"/>
</dbReference>
<protein>
    <recommendedName>
        <fullName evidence="8">Secreted protein</fullName>
    </recommendedName>
</protein>
<dbReference type="EMBL" id="QXFT01000103">
    <property type="protein sequence ID" value="KAE9354981.1"/>
    <property type="molecule type" value="Genomic_DNA"/>
</dbReference>
<evidence type="ECO:0000313" key="7">
    <source>
        <dbReference type="Proteomes" id="UP000435112"/>
    </source>
</evidence>
<dbReference type="AlphaFoldDB" id="A0A6A4FYR3"/>
<sequence>MSWIHVLWTRMMVGFLRDVEGKRCVSSSLSVTDIHPCTLRLNGATALHCVYIHDSNWWPWNAEIPTCR</sequence>